<name>A0AAU9C6H6_9GAMM</name>
<dbReference type="PANTHER" id="PTHR43464">
    <property type="entry name" value="METHYLTRANSFERASE"/>
    <property type="match status" value="1"/>
</dbReference>
<evidence type="ECO:0000313" key="1">
    <source>
        <dbReference type="EMBL" id="BCX87975.1"/>
    </source>
</evidence>
<organism evidence="1 2">
    <name type="scientific">Methylomarinovum tepidoasis</name>
    <dbReference type="NCBI Taxonomy" id="2840183"/>
    <lineage>
        <taxon>Bacteria</taxon>
        <taxon>Pseudomonadati</taxon>
        <taxon>Pseudomonadota</taxon>
        <taxon>Gammaproteobacteria</taxon>
        <taxon>Methylococcales</taxon>
        <taxon>Methylothermaceae</taxon>
        <taxon>Methylomarinovum</taxon>
    </lineage>
</organism>
<dbReference type="AlphaFoldDB" id="A0AAU9C6H6"/>
<dbReference type="PANTHER" id="PTHR43464:SF23">
    <property type="entry name" value="JUVENILE HORMONE ACID O-METHYLTRANSFERASE"/>
    <property type="match status" value="1"/>
</dbReference>
<dbReference type="EMBL" id="AP024718">
    <property type="protein sequence ID" value="BCX87975.1"/>
    <property type="molecule type" value="Genomic_DNA"/>
</dbReference>
<dbReference type="GO" id="GO:0010420">
    <property type="term" value="F:polyprenyldihydroxybenzoate methyltransferase activity"/>
    <property type="evidence" value="ECO:0007669"/>
    <property type="project" value="TreeGrafter"/>
</dbReference>
<proteinExistence type="predicted"/>
<evidence type="ECO:0000313" key="2">
    <source>
        <dbReference type="Proteomes" id="UP001321450"/>
    </source>
</evidence>
<gene>
    <name evidence="1" type="ORF">MIN45_P0342</name>
</gene>
<keyword evidence="2" id="KW-1185">Reference proteome</keyword>
<sequence length="376" mass="42752">MSIQVFWPIGYSSEIEEVEFSYRFCRNITRKQLKGVVWHDYLPGKPLPSSSGEYLLLVKDPQVIVSRMALNKMLRTLKEDSDAVAAVPVYNVTSSEEQVADLPVNYTTITTFLEVSELLALHPYKPMLLKSAHDTGCILYRCDRHVNADVPVVVCKGALVHRFCGYASQPRPDLWGLVPLSARTILDVGCGGGAFGRWLKQEKRYPHSIVVGIEPNPVLAQQAMPFYHEVHTVSIESFSSSMKQNQFDFILCGDVLEHTINPWRVLSSLRNLLSQKGSMLISIPNVGHWSVIMDQARGRWDYIPYGLKCVTHLRWFTEDSIAHLFEDSGMRIEHVIRNQMPATPLGERLIRMLVDSGFGNEKSLRTHELVFVLRRR</sequence>
<dbReference type="CDD" id="cd02440">
    <property type="entry name" value="AdoMet_MTases"/>
    <property type="match status" value="1"/>
</dbReference>
<dbReference type="RefSeq" id="WP_286292999.1">
    <property type="nucleotide sequence ID" value="NZ_AP024718.1"/>
</dbReference>
<dbReference type="InterPro" id="IPR029063">
    <property type="entry name" value="SAM-dependent_MTases_sf"/>
</dbReference>
<dbReference type="Gene3D" id="3.40.50.150">
    <property type="entry name" value="Vaccinia Virus protein VP39"/>
    <property type="match status" value="1"/>
</dbReference>
<dbReference type="KEGG" id="meiy:MIN45_P0342"/>
<dbReference type="Proteomes" id="UP001321450">
    <property type="component" value="Chromosome"/>
</dbReference>
<reference evidence="2" key="1">
    <citation type="journal article" date="2024" name="Int. J. Syst. Evol. Microbiol.">
        <title>Methylomarinovum tepidoasis sp. nov., a moderately thermophilic methanotroph of the family Methylothermaceae isolated from a deep-sea hydrothermal field.</title>
        <authorList>
            <person name="Hirayama H."/>
            <person name="Takaki Y."/>
            <person name="Abe M."/>
            <person name="Miyazaki M."/>
            <person name="Uematsu K."/>
            <person name="Matsui Y."/>
            <person name="Takai K."/>
        </authorList>
    </citation>
    <scope>NUCLEOTIDE SEQUENCE [LARGE SCALE GENOMIC DNA]</scope>
    <source>
        <strain evidence="2">IN45</strain>
    </source>
</reference>
<dbReference type="Pfam" id="PF13489">
    <property type="entry name" value="Methyltransf_23"/>
    <property type="match status" value="1"/>
</dbReference>
<accession>A0AAU9C6H6</accession>
<dbReference type="SUPFAM" id="SSF53335">
    <property type="entry name" value="S-adenosyl-L-methionine-dependent methyltransferases"/>
    <property type="match status" value="1"/>
</dbReference>
<protein>
    <submittedName>
        <fullName evidence="1">Uncharacterized protein</fullName>
    </submittedName>
</protein>